<evidence type="ECO:0000259" key="3">
    <source>
        <dbReference type="Pfam" id="PF01408"/>
    </source>
</evidence>
<keyword evidence="6" id="KW-1185">Reference proteome</keyword>
<feature type="domain" description="GFO/IDH/MocA-like oxidoreductase" evidence="4">
    <location>
        <begin position="133"/>
        <end position="242"/>
    </location>
</feature>
<evidence type="ECO:0000259" key="4">
    <source>
        <dbReference type="Pfam" id="PF22725"/>
    </source>
</evidence>
<evidence type="ECO:0000256" key="1">
    <source>
        <dbReference type="ARBA" id="ARBA00010928"/>
    </source>
</evidence>
<keyword evidence="2" id="KW-0560">Oxidoreductase</keyword>
<dbReference type="InterPro" id="IPR055170">
    <property type="entry name" value="GFO_IDH_MocA-like_dom"/>
</dbReference>
<evidence type="ECO:0000313" key="6">
    <source>
        <dbReference type="Proteomes" id="UP001596548"/>
    </source>
</evidence>
<dbReference type="PANTHER" id="PTHR43708:SF5">
    <property type="entry name" value="CONSERVED EXPRESSED OXIDOREDUCTASE (EUROFUNG)-RELATED"/>
    <property type="match status" value="1"/>
</dbReference>
<gene>
    <name evidence="5" type="ORF">ACFQS1_34790</name>
</gene>
<protein>
    <submittedName>
        <fullName evidence="5">Gfo/Idh/MocA family oxidoreductase</fullName>
    </submittedName>
</protein>
<comment type="caution">
    <text evidence="5">The sequence shown here is derived from an EMBL/GenBank/DDBJ whole genome shotgun (WGS) entry which is preliminary data.</text>
</comment>
<accession>A0ABW2I2R7</accession>
<comment type="similarity">
    <text evidence="1">Belongs to the Gfo/Idh/MocA family.</text>
</comment>
<feature type="domain" description="Gfo/Idh/MocA-like oxidoreductase N-terminal" evidence="3">
    <location>
        <begin position="6"/>
        <end position="122"/>
    </location>
</feature>
<dbReference type="Pfam" id="PF22725">
    <property type="entry name" value="GFO_IDH_MocA_C3"/>
    <property type="match status" value="1"/>
</dbReference>
<dbReference type="Gene3D" id="3.30.360.10">
    <property type="entry name" value="Dihydrodipicolinate Reductase, domain 2"/>
    <property type="match status" value="1"/>
</dbReference>
<dbReference type="EMBL" id="JBHTBJ010000044">
    <property type="protein sequence ID" value="MFC7279158.1"/>
    <property type="molecule type" value="Genomic_DNA"/>
</dbReference>
<dbReference type="SUPFAM" id="SSF55347">
    <property type="entry name" value="Glyceraldehyde-3-phosphate dehydrogenase-like, C-terminal domain"/>
    <property type="match status" value="1"/>
</dbReference>
<name>A0ABW2I2R7_9ACTN</name>
<reference evidence="6" key="1">
    <citation type="journal article" date="2019" name="Int. J. Syst. Evol. Microbiol.">
        <title>The Global Catalogue of Microorganisms (GCM) 10K type strain sequencing project: providing services to taxonomists for standard genome sequencing and annotation.</title>
        <authorList>
            <consortium name="The Broad Institute Genomics Platform"/>
            <consortium name="The Broad Institute Genome Sequencing Center for Infectious Disease"/>
            <person name="Wu L."/>
            <person name="Ma J."/>
        </authorList>
    </citation>
    <scope>NUCLEOTIDE SEQUENCE [LARGE SCALE GENOMIC DNA]</scope>
    <source>
        <strain evidence="6">XZYJT-10</strain>
    </source>
</reference>
<evidence type="ECO:0000313" key="5">
    <source>
        <dbReference type="EMBL" id="MFC7279158.1"/>
    </source>
</evidence>
<dbReference type="InterPro" id="IPR000683">
    <property type="entry name" value="Gfo/Idh/MocA-like_OxRdtase_N"/>
</dbReference>
<dbReference type="RefSeq" id="WP_378976267.1">
    <property type="nucleotide sequence ID" value="NZ_JBHTBJ010000044.1"/>
</dbReference>
<dbReference type="Gene3D" id="3.40.50.720">
    <property type="entry name" value="NAD(P)-binding Rossmann-like Domain"/>
    <property type="match status" value="1"/>
</dbReference>
<organism evidence="5 6">
    <name type="scientific">Paractinoplanes rhizophilus</name>
    <dbReference type="NCBI Taxonomy" id="1416877"/>
    <lineage>
        <taxon>Bacteria</taxon>
        <taxon>Bacillati</taxon>
        <taxon>Actinomycetota</taxon>
        <taxon>Actinomycetes</taxon>
        <taxon>Micromonosporales</taxon>
        <taxon>Micromonosporaceae</taxon>
        <taxon>Paractinoplanes</taxon>
    </lineage>
</organism>
<dbReference type="PANTHER" id="PTHR43708">
    <property type="entry name" value="CONSERVED EXPRESSED OXIDOREDUCTASE (EUROFUNG)"/>
    <property type="match status" value="1"/>
</dbReference>
<sequence>MTDAVKFGLVGYGSGGRIFHAPLLASAENVEFVGVVTRSPERRAELAAQHPTATAFDSIADLKKAGAEAVSISTPAATHAELAREAIAAGLHVVVDKPFTLDAPSAQEVVDAARAQGVLLSAYQNRRWDSDLLTLRKLIAENALGTIRRFESRFERWDPQRKVPAAGGGTLLDFGSHLVDQAHLLHGPAVRVFAEIRGNGDLDDDFFMALHHVSGVESHLWGSWRQAAPGPRFRVSGSTGSYVVNGVDGMDHQEALLKSGKSPAALGDRWGVEPEHGWGRLHRGATSAPVPTERGRWDSYYPAFAAAVRGDGPLPVDPADVLRNMAVLDAARESARTGTTIRL</sequence>
<dbReference type="Pfam" id="PF01408">
    <property type="entry name" value="GFO_IDH_MocA"/>
    <property type="match status" value="1"/>
</dbReference>
<evidence type="ECO:0000256" key="2">
    <source>
        <dbReference type="ARBA" id="ARBA00023002"/>
    </source>
</evidence>
<dbReference type="InterPro" id="IPR036291">
    <property type="entry name" value="NAD(P)-bd_dom_sf"/>
</dbReference>
<proteinExistence type="inferred from homology"/>
<dbReference type="SUPFAM" id="SSF51735">
    <property type="entry name" value="NAD(P)-binding Rossmann-fold domains"/>
    <property type="match status" value="1"/>
</dbReference>
<dbReference type="InterPro" id="IPR051317">
    <property type="entry name" value="Gfo/Idh/MocA_oxidoreduct"/>
</dbReference>
<dbReference type="Proteomes" id="UP001596548">
    <property type="component" value="Unassembled WGS sequence"/>
</dbReference>